<dbReference type="GO" id="GO:0003677">
    <property type="term" value="F:DNA binding"/>
    <property type="evidence" value="ECO:0007669"/>
    <property type="project" value="UniProtKB-KW"/>
</dbReference>
<organism evidence="7 8">
    <name type="scientific">Ktedonobacter racemifer DSM 44963</name>
    <dbReference type="NCBI Taxonomy" id="485913"/>
    <lineage>
        <taxon>Bacteria</taxon>
        <taxon>Bacillati</taxon>
        <taxon>Chloroflexota</taxon>
        <taxon>Ktedonobacteria</taxon>
        <taxon>Ktedonobacterales</taxon>
        <taxon>Ktedonobacteraceae</taxon>
        <taxon>Ktedonobacter</taxon>
    </lineage>
</organism>
<comment type="similarity">
    <text evidence="1">In the C-terminal section; belongs to the transposase 35 family.</text>
</comment>
<feature type="domain" description="Cas12f1-like TNB" evidence="6">
    <location>
        <begin position="305"/>
        <end position="369"/>
    </location>
</feature>
<proteinExistence type="inferred from homology"/>
<evidence type="ECO:0000256" key="2">
    <source>
        <dbReference type="ARBA" id="ARBA00022578"/>
    </source>
</evidence>
<dbReference type="InterPro" id="IPR001959">
    <property type="entry name" value="Transposase"/>
</dbReference>
<reference evidence="7 8" key="1">
    <citation type="journal article" date="2011" name="Stand. Genomic Sci.">
        <title>Non-contiguous finished genome sequence and contextual data of the filamentous soil bacterium Ktedonobacter racemifer type strain (SOSP1-21).</title>
        <authorList>
            <person name="Chang Y.J."/>
            <person name="Land M."/>
            <person name="Hauser L."/>
            <person name="Chertkov O."/>
            <person name="Del Rio T.G."/>
            <person name="Nolan M."/>
            <person name="Copeland A."/>
            <person name="Tice H."/>
            <person name="Cheng J.F."/>
            <person name="Lucas S."/>
            <person name="Han C."/>
            <person name="Goodwin L."/>
            <person name="Pitluck S."/>
            <person name="Ivanova N."/>
            <person name="Ovchinikova G."/>
            <person name="Pati A."/>
            <person name="Chen A."/>
            <person name="Palaniappan K."/>
            <person name="Mavromatis K."/>
            <person name="Liolios K."/>
            <person name="Brettin T."/>
            <person name="Fiebig A."/>
            <person name="Rohde M."/>
            <person name="Abt B."/>
            <person name="Goker M."/>
            <person name="Detter J.C."/>
            <person name="Woyke T."/>
            <person name="Bristow J."/>
            <person name="Eisen J.A."/>
            <person name="Markowitz V."/>
            <person name="Hugenholtz P."/>
            <person name="Kyrpides N.C."/>
            <person name="Klenk H.P."/>
            <person name="Lapidus A."/>
        </authorList>
    </citation>
    <scope>NUCLEOTIDE SEQUENCE [LARGE SCALE GENOMIC DNA]</scope>
    <source>
        <strain evidence="8">DSM 44963</strain>
    </source>
</reference>
<keyword evidence="2" id="KW-0815">Transposition</keyword>
<dbReference type="Pfam" id="PF01385">
    <property type="entry name" value="OrfB_IS605"/>
    <property type="match status" value="1"/>
</dbReference>
<dbReference type="Pfam" id="PF07282">
    <property type="entry name" value="Cas12f1-like_TNB"/>
    <property type="match status" value="1"/>
</dbReference>
<accession>D6TMW1</accession>
<dbReference type="NCBIfam" id="TIGR01766">
    <property type="entry name" value="IS200/IS605 family accessory protein TnpB-like domain"/>
    <property type="match status" value="1"/>
</dbReference>
<evidence type="ECO:0000313" key="8">
    <source>
        <dbReference type="Proteomes" id="UP000004508"/>
    </source>
</evidence>
<dbReference type="NCBIfam" id="NF040570">
    <property type="entry name" value="guided_TnpB"/>
    <property type="match status" value="1"/>
</dbReference>
<dbReference type="RefSeq" id="WP_007911955.1">
    <property type="nucleotide sequence ID" value="NZ_ADVG01000002.1"/>
</dbReference>
<keyword evidence="8" id="KW-1185">Reference proteome</keyword>
<evidence type="ECO:0000256" key="4">
    <source>
        <dbReference type="ARBA" id="ARBA00023172"/>
    </source>
</evidence>
<dbReference type="GO" id="GO:0032196">
    <property type="term" value="P:transposition"/>
    <property type="evidence" value="ECO:0007669"/>
    <property type="project" value="UniProtKB-KW"/>
</dbReference>
<evidence type="ECO:0000256" key="3">
    <source>
        <dbReference type="ARBA" id="ARBA00023125"/>
    </source>
</evidence>
<keyword evidence="4" id="KW-0233">DNA recombination</keyword>
<dbReference type="eggNOG" id="COG0675">
    <property type="taxonomic scope" value="Bacteria"/>
</dbReference>
<gene>
    <name evidence="7" type="ORF">Krac_8436</name>
</gene>
<dbReference type="OrthoDB" id="140660at2"/>
<dbReference type="GO" id="GO:0006310">
    <property type="term" value="P:DNA recombination"/>
    <property type="evidence" value="ECO:0007669"/>
    <property type="project" value="UniProtKB-KW"/>
</dbReference>
<dbReference type="STRING" id="485913.Krac_8436"/>
<name>D6TMW1_KTERA</name>
<protein>
    <submittedName>
        <fullName evidence="7">Transposase, IS605 OrfB family</fullName>
    </submittedName>
</protein>
<dbReference type="EMBL" id="ADVG01000002">
    <property type="protein sequence ID" value="EFH87111.1"/>
    <property type="molecule type" value="Genomic_DNA"/>
</dbReference>
<evidence type="ECO:0000256" key="1">
    <source>
        <dbReference type="ARBA" id="ARBA00008761"/>
    </source>
</evidence>
<dbReference type="PANTHER" id="PTHR36172">
    <property type="match status" value="1"/>
</dbReference>
<evidence type="ECO:0000313" key="7">
    <source>
        <dbReference type="EMBL" id="EFH87111.1"/>
    </source>
</evidence>
<dbReference type="InterPro" id="IPR051491">
    <property type="entry name" value="Recombinase/Transposase-rel"/>
</dbReference>
<dbReference type="InterPro" id="IPR010095">
    <property type="entry name" value="Cas12f1-like_TNB"/>
</dbReference>
<comment type="caution">
    <text evidence="7">The sequence shown here is derived from an EMBL/GenBank/DDBJ whole genome shotgun (WGS) entry which is preliminary data.</text>
</comment>
<dbReference type="AlphaFoldDB" id="D6TMW1"/>
<dbReference type="Proteomes" id="UP000004508">
    <property type="component" value="Unassembled WGS sequence"/>
</dbReference>
<sequence length="414" mass="47786">MLLCKKIRIELSEQDAATLEFMQGKCRGLYNWWVMRLQNGEKWRFNECKKTLAESRAHDPELNQVYGKLLAEVYYRLDGAMKAFFRRVKAGETPGFPRVRPRHCFFTLCYPAMYLEIEGEKLMLPTGGKGKNKQYPNIVARLTEAPPEGFKEVAISRDGRGNYFASFTRERNEKPCETDGTVAFDLGIKTLATGVNEQGGVYTIGGFKGARWYNKQLDKIRSKRDKCKKKSRRYLHLSKVYKRVSQKKRNKQRDSLHKASHLIARRVVERTVVVGDLSQRQMVMKEHQERNKQLNRAVFNDWGLYAFVQMLTYKCQLYGKELHFLDERNTSKQCSGCGNLQAMPLWKRTYGCVECGLVMDRDENSAHNILTRFFARRAPHTERCGVLHATQSGVEVMGASCEGQVQQLNLFESA</sequence>
<evidence type="ECO:0000259" key="5">
    <source>
        <dbReference type="Pfam" id="PF01385"/>
    </source>
</evidence>
<keyword evidence="3" id="KW-0238">DNA-binding</keyword>
<evidence type="ECO:0000259" key="6">
    <source>
        <dbReference type="Pfam" id="PF07282"/>
    </source>
</evidence>
<dbReference type="PANTHER" id="PTHR36172:SF1">
    <property type="entry name" value="RESOLVASE-RELATED"/>
    <property type="match status" value="1"/>
</dbReference>
<feature type="domain" description="Probable transposase IS891/IS1136/IS1341" evidence="5">
    <location>
        <begin position="170"/>
        <end position="283"/>
    </location>
</feature>
<dbReference type="InParanoid" id="D6TMW1"/>